<dbReference type="PANTHER" id="PTHR23232">
    <property type="entry name" value="KRAB DOMAIN C2H2 ZINC FINGER"/>
    <property type="match status" value="1"/>
</dbReference>
<accession>A0A5F8H0J5</accession>
<dbReference type="CDD" id="cd07765">
    <property type="entry name" value="KRAB_A-box"/>
    <property type="match status" value="1"/>
</dbReference>
<dbReference type="PANTHER" id="PTHR23232:SF117">
    <property type="entry name" value="KRAB DOMAIN-CONTAINING PROTEIN"/>
    <property type="match status" value="1"/>
</dbReference>
<reference evidence="2" key="2">
    <citation type="submission" date="2025-08" db="UniProtKB">
        <authorList>
            <consortium name="Ensembl"/>
        </authorList>
    </citation>
    <scope>IDENTIFICATION</scope>
</reference>
<evidence type="ECO:0000313" key="2">
    <source>
        <dbReference type="Ensembl" id="ENSMODP00000052901.1"/>
    </source>
</evidence>
<dbReference type="InParanoid" id="A0A5F8H0J5"/>
<evidence type="ECO:0000313" key="3">
    <source>
        <dbReference type="Proteomes" id="UP000002280"/>
    </source>
</evidence>
<organism evidence="2 3">
    <name type="scientific">Monodelphis domestica</name>
    <name type="common">Gray short-tailed opossum</name>
    <dbReference type="NCBI Taxonomy" id="13616"/>
    <lineage>
        <taxon>Eukaryota</taxon>
        <taxon>Metazoa</taxon>
        <taxon>Chordata</taxon>
        <taxon>Craniata</taxon>
        <taxon>Vertebrata</taxon>
        <taxon>Euteleostomi</taxon>
        <taxon>Mammalia</taxon>
        <taxon>Metatheria</taxon>
        <taxon>Didelphimorphia</taxon>
        <taxon>Didelphidae</taxon>
        <taxon>Monodelphis</taxon>
    </lineage>
</organism>
<dbReference type="SUPFAM" id="SSF109640">
    <property type="entry name" value="KRAB domain (Kruppel-associated box)"/>
    <property type="match status" value="1"/>
</dbReference>
<dbReference type="InterPro" id="IPR036051">
    <property type="entry name" value="KRAB_dom_sf"/>
</dbReference>
<dbReference type="PROSITE" id="PS50805">
    <property type="entry name" value="KRAB"/>
    <property type="match status" value="1"/>
</dbReference>
<dbReference type="Ensembl" id="ENSMODT00000058913.1">
    <property type="protein sequence ID" value="ENSMODP00000052901.1"/>
    <property type="gene ID" value="ENSMODG00000041110.1"/>
</dbReference>
<proteinExistence type="predicted"/>
<evidence type="ECO:0000259" key="1">
    <source>
        <dbReference type="PROSITE" id="PS50805"/>
    </source>
</evidence>
<dbReference type="SMART" id="SM00349">
    <property type="entry name" value="KRAB"/>
    <property type="match status" value="1"/>
</dbReference>
<dbReference type="GO" id="GO:0006355">
    <property type="term" value="P:regulation of DNA-templated transcription"/>
    <property type="evidence" value="ECO:0007669"/>
    <property type="project" value="InterPro"/>
</dbReference>
<feature type="domain" description="KRAB" evidence="1">
    <location>
        <begin position="14"/>
        <end position="99"/>
    </location>
</feature>
<dbReference type="InterPro" id="IPR001909">
    <property type="entry name" value="KRAB"/>
</dbReference>
<name>A0A5F8H0J5_MONDO</name>
<dbReference type="InterPro" id="IPR050169">
    <property type="entry name" value="Krueppel_C2H2_ZnF"/>
</dbReference>
<dbReference type="STRING" id="13616.ENSMODP00000052901"/>
<dbReference type="Proteomes" id="UP000002280">
    <property type="component" value="Chromosome 1"/>
</dbReference>
<dbReference type="AlphaFoldDB" id="A0A5F8H0J5"/>
<reference evidence="2" key="3">
    <citation type="submission" date="2025-09" db="UniProtKB">
        <authorList>
            <consortium name="Ensembl"/>
        </authorList>
    </citation>
    <scope>IDENTIFICATION</scope>
</reference>
<sequence length="153" mass="18019">TNMFFRLDKAQETMTFKDVAMDFTQEEWRQQEIAPRKLYQDVMVGNFKNYYHIGKHMACMPKRGPPFPLSLIPKDIFHMTQPSEQQPQWECFLPPLFRERGKMPQTRLLTLQTILKYFDKVCNVLTALNMESGDSVLCSYDKIQSSDKINVNN</sequence>
<protein>
    <recommendedName>
        <fullName evidence="1">KRAB domain-containing protein</fullName>
    </recommendedName>
</protein>
<reference evidence="2 3" key="1">
    <citation type="journal article" date="2007" name="Nature">
        <title>Genome of the marsupial Monodelphis domestica reveals innovation in non-coding sequences.</title>
        <authorList>
            <person name="Mikkelsen T.S."/>
            <person name="Wakefield M.J."/>
            <person name="Aken B."/>
            <person name="Amemiya C.T."/>
            <person name="Chang J.L."/>
            <person name="Duke S."/>
            <person name="Garber M."/>
            <person name="Gentles A.J."/>
            <person name="Goodstadt L."/>
            <person name="Heger A."/>
            <person name="Jurka J."/>
            <person name="Kamal M."/>
            <person name="Mauceli E."/>
            <person name="Searle S.M."/>
            <person name="Sharpe T."/>
            <person name="Baker M.L."/>
            <person name="Batzer M.A."/>
            <person name="Benos P.V."/>
            <person name="Belov K."/>
            <person name="Clamp M."/>
            <person name="Cook A."/>
            <person name="Cuff J."/>
            <person name="Das R."/>
            <person name="Davidow L."/>
            <person name="Deakin J.E."/>
            <person name="Fazzari M.J."/>
            <person name="Glass J.L."/>
            <person name="Grabherr M."/>
            <person name="Greally J.M."/>
            <person name="Gu W."/>
            <person name="Hore T.A."/>
            <person name="Huttley G.A."/>
            <person name="Kleber M."/>
            <person name="Jirtle R.L."/>
            <person name="Koina E."/>
            <person name="Lee J.T."/>
            <person name="Mahony S."/>
            <person name="Marra M.A."/>
            <person name="Miller R.D."/>
            <person name="Nicholls R.D."/>
            <person name="Oda M."/>
            <person name="Papenfuss A.T."/>
            <person name="Parra Z.E."/>
            <person name="Pollock D.D."/>
            <person name="Ray D.A."/>
            <person name="Schein J.E."/>
            <person name="Speed T.P."/>
            <person name="Thompson K."/>
            <person name="VandeBerg J.L."/>
            <person name="Wade C.M."/>
            <person name="Walker J.A."/>
            <person name="Waters P.D."/>
            <person name="Webber C."/>
            <person name="Weidman J.R."/>
            <person name="Xie X."/>
            <person name="Zody M.C."/>
            <person name="Baldwin J."/>
            <person name="Abdouelleil A."/>
            <person name="Abdulkadir J."/>
            <person name="Abebe A."/>
            <person name="Abera B."/>
            <person name="Abreu J."/>
            <person name="Acer S.C."/>
            <person name="Aftuck L."/>
            <person name="Alexander A."/>
            <person name="An P."/>
            <person name="Anderson E."/>
            <person name="Anderson S."/>
            <person name="Arachi H."/>
            <person name="Azer M."/>
            <person name="Bachantsang P."/>
            <person name="Barry A."/>
            <person name="Bayul T."/>
            <person name="Berlin A."/>
            <person name="Bessette D."/>
            <person name="Bloom T."/>
            <person name="Bloom T."/>
            <person name="Boguslavskiy L."/>
            <person name="Bonnet C."/>
            <person name="Boukhgalter B."/>
            <person name="Bourzgui I."/>
            <person name="Brown A."/>
            <person name="Cahill P."/>
            <person name="Channer S."/>
            <person name="Cheshatsang Y."/>
            <person name="Chuda L."/>
            <person name="Citroen M."/>
            <person name="Collymore A."/>
            <person name="Cooke P."/>
            <person name="Costello M."/>
            <person name="D'Aco K."/>
            <person name="Daza R."/>
            <person name="De Haan G."/>
            <person name="DeGray S."/>
            <person name="DeMaso C."/>
            <person name="Dhargay N."/>
            <person name="Dooley K."/>
            <person name="Dooley E."/>
            <person name="Doricent M."/>
            <person name="Dorje P."/>
            <person name="Dorjee K."/>
            <person name="Dupes A."/>
            <person name="Elong R."/>
            <person name="Falk J."/>
            <person name="Farina A."/>
            <person name="Faro S."/>
            <person name="Ferguson D."/>
            <person name="Fisher S."/>
            <person name="Foley C.D."/>
            <person name="Franke A."/>
            <person name="Friedrich D."/>
            <person name="Gadbois L."/>
            <person name="Gearin G."/>
            <person name="Gearin C.R."/>
            <person name="Giannoukos G."/>
            <person name="Goode T."/>
            <person name="Graham J."/>
            <person name="Grandbois E."/>
            <person name="Grewal S."/>
            <person name="Gyaltsen K."/>
            <person name="Hafez N."/>
            <person name="Hagos B."/>
            <person name="Hall J."/>
            <person name="Henson C."/>
            <person name="Hollinger A."/>
            <person name="Honan T."/>
            <person name="Huard M.D."/>
            <person name="Hughes L."/>
            <person name="Hurhula B."/>
            <person name="Husby M.E."/>
            <person name="Kamat A."/>
            <person name="Kanga B."/>
            <person name="Kashin S."/>
            <person name="Khazanovich D."/>
            <person name="Kisner P."/>
            <person name="Lance K."/>
            <person name="Lara M."/>
            <person name="Lee W."/>
            <person name="Lennon N."/>
            <person name="Letendre F."/>
            <person name="LeVine R."/>
            <person name="Lipovsky A."/>
            <person name="Liu X."/>
            <person name="Liu J."/>
            <person name="Liu S."/>
            <person name="Lokyitsang T."/>
            <person name="Lokyitsang Y."/>
            <person name="Lubonja R."/>
            <person name="Lui A."/>
            <person name="MacDonald P."/>
            <person name="Magnisalis V."/>
            <person name="Maru K."/>
            <person name="Matthews C."/>
            <person name="McCusker W."/>
            <person name="McDonough S."/>
            <person name="Mehta T."/>
            <person name="Meldrim J."/>
            <person name="Meneus L."/>
            <person name="Mihai O."/>
            <person name="Mihalev A."/>
            <person name="Mihova T."/>
            <person name="Mittelman R."/>
            <person name="Mlenga V."/>
            <person name="Montmayeur A."/>
            <person name="Mulrain L."/>
            <person name="Navidi A."/>
            <person name="Naylor J."/>
            <person name="Negash T."/>
            <person name="Nguyen T."/>
            <person name="Nguyen N."/>
            <person name="Nicol R."/>
            <person name="Norbu C."/>
            <person name="Norbu N."/>
            <person name="Novod N."/>
            <person name="O'Neill B."/>
            <person name="Osman S."/>
            <person name="Markiewicz E."/>
            <person name="Oyono O.L."/>
            <person name="Patti C."/>
            <person name="Phunkhang P."/>
            <person name="Pierre F."/>
            <person name="Priest M."/>
            <person name="Raghuraman S."/>
            <person name="Rege F."/>
            <person name="Reyes R."/>
            <person name="Rise C."/>
            <person name="Rogov P."/>
            <person name="Ross K."/>
            <person name="Ryan E."/>
            <person name="Settipalli S."/>
            <person name="Shea T."/>
            <person name="Sherpa N."/>
            <person name="Shi L."/>
            <person name="Shih D."/>
            <person name="Sparrow T."/>
            <person name="Spaulding J."/>
            <person name="Stalker J."/>
            <person name="Stange-Thomann N."/>
            <person name="Stavropoulos S."/>
            <person name="Stone C."/>
            <person name="Strader C."/>
            <person name="Tesfaye S."/>
            <person name="Thomson T."/>
            <person name="Thoulutsang Y."/>
            <person name="Thoulutsang D."/>
            <person name="Topham K."/>
            <person name="Topping I."/>
            <person name="Tsamla T."/>
            <person name="Vassiliev H."/>
            <person name="Vo A."/>
            <person name="Wangchuk T."/>
            <person name="Wangdi T."/>
            <person name="Weiand M."/>
            <person name="Wilkinson J."/>
            <person name="Wilson A."/>
            <person name="Yadav S."/>
            <person name="Young G."/>
            <person name="Yu Q."/>
            <person name="Zembek L."/>
            <person name="Zhong D."/>
            <person name="Zimmer A."/>
            <person name="Zwirko Z."/>
            <person name="Jaffe D.B."/>
            <person name="Alvarez P."/>
            <person name="Brockman W."/>
            <person name="Butler J."/>
            <person name="Chin C."/>
            <person name="Gnerre S."/>
            <person name="MacCallum I."/>
            <person name="Graves J.A."/>
            <person name="Ponting C.P."/>
            <person name="Breen M."/>
            <person name="Samollow P.B."/>
            <person name="Lander E.S."/>
            <person name="Lindblad-Toh K."/>
        </authorList>
    </citation>
    <scope>NUCLEOTIDE SEQUENCE [LARGE SCALE GENOMIC DNA]</scope>
</reference>
<keyword evidence="3" id="KW-1185">Reference proteome</keyword>
<dbReference type="Gene3D" id="6.10.140.140">
    <property type="match status" value="1"/>
</dbReference>
<dbReference type="Pfam" id="PF01352">
    <property type="entry name" value="KRAB"/>
    <property type="match status" value="1"/>
</dbReference>